<organism evidence="1">
    <name type="scientific">Brassica oleracea</name>
    <name type="common">Wild cabbage</name>
    <dbReference type="NCBI Taxonomy" id="3712"/>
    <lineage>
        <taxon>Eukaryota</taxon>
        <taxon>Viridiplantae</taxon>
        <taxon>Streptophyta</taxon>
        <taxon>Embryophyta</taxon>
        <taxon>Tracheophyta</taxon>
        <taxon>Spermatophyta</taxon>
        <taxon>Magnoliopsida</taxon>
        <taxon>eudicotyledons</taxon>
        <taxon>Gunneridae</taxon>
        <taxon>Pentapetalae</taxon>
        <taxon>rosids</taxon>
        <taxon>malvids</taxon>
        <taxon>Brassicales</taxon>
        <taxon>Brassicaceae</taxon>
        <taxon>Brassiceae</taxon>
        <taxon>Brassica</taxon>
    </lineage>
</organism>
<protein>
    <submittedName>
        <fullName evidence="1">Uncharacterized protein</fullName>
    </submittedName>
</protein>
<gene>
    <name evidence="1" type="ORF">BOLC4T26691H</name>
</gene>
<proteinExistence type="predicted"/>
<dbReference type="EMBL" id="LR031873">
    <property type="protein sequence ID" value="VDD12521.1"/>
    <property type="molecule type" value="Genomic_DNA"/>
</dbReference>
<accession>A0A3P6CQT4</accession>
<evidence type="ECO:0000313" key="1">
    <source>
        <dbReference type="EMBL" id="VDD12521.1"/>
    </source>
</evidence>
<name>A0A3P6CQT4_BRAOL</name>
<sequence>MLLCPEGPPEPGHQECSYLDWRKKLTRHNTEPARKWRRL</sequence>
<reference evidence="1" key="1">
    <citation type="submission" date="2018-11" db="EMBL/GenBank/DDBJ databases">
        <authorList>
            <consortium name="Genoscope - CEA"/>
            <person name="William W."/>
        </authorList>
    </citation>
    <scope>NUCLEOTIDE SEQUENCE</scope>
</reference>
<dbReference type="AlphaFoldDB" id="A0A3P6CQT4"/>